<name>A0A0C2WUK9_AMAMK</name>
<reference evidence="7 8" key="1">
    <citation type="submission" date="2014-04" db="EMBL/GenBank/DDBJ databases">
        <title>Evolutionary Origins and Diversification of the Mycorrhizal Mutualists.</title>
        <authorList>
            <consortium name="DOE Joint Genome Institute"/>
            <consortium name="Mycorrhizal Genomics Consortium"/>
            <person name="Kohler A."/>
            <person name="Kuo A."/>
            <person name="Nagy L.G."/>
            <person name="Floudas D."/>
            <person name="Copeland A."/>
            <person name="Barry K.W."/>
            <person name="Cichocki N."/>
            <person name="Veneault-Fourrey C."/>
            <person name="LaButti K."/>
            <person name="Lindquist E.A."/>
            <person name="Lipzen A."/>
            <person name="Lundell T."/>
            <person name="Morin E."/>
            <person name="Murat C."/>
            <person name="Riley R."/>
            <person name="Ohm R."/>
            <person name="Sun H."/>
            <person name="Tunlid A."/>
            <person name="Henrissat B."/>
            <person name="Grigoriev I.V."/>
            <person name="Hibbett D.S."/>
            <person name="Martin F."/>
        </authorList>
    </citation>
    <scope>NUCLEOTIDE SEQUENCE [LARGE SCALE GENOMIC DNA]</scope>
    <source>
        <strain evidence="7 8">Koide BX008</strain>
    </source>
</reference>
<dbReference type="EMBL" id="KN818242">
    <property type="protein sequence ID" value="KIL65472.1"/>
    <property type="molecule type" value="Genomic_DNA"/>
</dbReference>
<comment type="cofactor">
    <cofactor evidence="1">
        <name>heme</name>
        <dbReference type="ChEBI" id="CHEBI:30413"/>
    </cofactor>
</comment>
<dbReference type="OrthoDB" id="3265591at2759"/>
<dbReference type="GO" id="GO:0046872">
    <property type="term" value="F:metal ion binding"/>
    <property type="evidence" value="ECO:0007669"/>
    <property type="project" value="UniProtKB-KW"/>
</dbReference>
<dbReference type="AlphaFoldDB" id="A0A0C2WUK9"/>
<evidence type="ECO:0000256" key="1">
    <source>
        <dbReference type="ARBA" id="ARBA00001971"/>
    </source>
</evidence>
<keyword evidence="3" id="KW-0479">Metal-binding</keyword>
<protein>
    <recommendedName>
        <fullName evidence="9">Cytochrome P450</fullName>
    </recommendedName>
</protein>
<evidence type="ECO:0008006" key="9">
    <source>
        <dbReference type="Google" id="ProtNLM"/>
    </source>
</evidence>
<evidence type="ECO:0000256" key="3">
    <source>
        <dbReference type="ARBA" id="ARBA00022723"/>
    </source>
</evidence>
<dbReference type="PANTHER" id="PTHR46206">
    <property type="entry name" value="CYTOCHROME P450"/>
    <property type="match status" value="1"/>
</dbReference>
<evidence type="ECO:0000256" key="2">
    <source>
        <dbReference type="ARBA" id="ARBA00010617"/>
    </source>
</evidence>
<dbReference type="HOGENOM" id="CLU_1740031_0_0_1"/>
<dbReference type="PANTHER" id="PTHR46206:SF7">
    <property type="entry name" value="P450, PUTATIVE (EUROFUNG)-RELATED"/>
    <property type="match status" value="1"/>
</dbReference>
<evidence type="ECO:0000313" key="7">
    <source>
        <dbReference type="EMBL" id="KIL65472.1"/>
    </source>
</evidence>
<evidence type="ECO:0000313" key="8">
    <source>
        <dbReference type="Proteomes" id="UP000054549"/>
    </source>
</evidence>
<dbReference type="STRING" id="946122.A0A0C2WUK9"/>
<evidence type="ECO:0000256" key="6">
    <source>
        <dbReference type="SAM" id="SignalP"/>
    </source>
</evidence>
<dbReference type="InParanoid" id="A0A0C2WUK9"/>
<comment type="similarity">
    <text evidence="2">Belongs to the cytochrome P450 family.</text>
</comment>
<evidence type="ECO:0000256" key="5">
    <source>
        <dbReference type="ARBA" id="ARBA00023004"/>
    </source>
</evidence>
<organism evidence="7 8">
    <name type="scientific">Amanita muscaria (strain Koide BX008)</name>
    <dbReference type="NCBI Taxonomy" id="946122"/>
    <lineage>
        <taxon>Eukaryota</taxon>
        <taxon>Fungi</taxon>
        <taxon>Dikarya</taxon>
        <taxon>Basidiomycota</taxon>
        <taxon>Agaricomycotina</taxon>
        <taxon>Agaricomycetes</taxon>
        <taxon>Agaricomycetidae</taxon>
        <taxon>Agaricales</taxon>
        <taxon>Pluteineae</taxon>
        <taxon>Amanitaceae</taxon>
        <taxon>Amanita</taxon>
    </lineage>
</organism>
<sequence length="150" mass="16943">MEAQSVVALLITIALCDVPSLWRTIIHNRKLRSIPTIGPSGPSTSYIGALRFLFHSQEMVQEGYNKFRGSLFKIPTLTSWILIVSGDRLIDELRRAPDDALSSDEAFRETLSTDLTLGPTILSRLKSSKDPSQGYWRKICRRSRQDYSSL</sequence>
<dbReference type="GO" id="GO:0016491">
    <property type="term" value="F:oxidoreductase activity"/>
    <property type="evidence" value="ECO:0007669"/>
    <property type="project" value="UniProtKB-KW"/>
</dbReference>
<evidence type="ECO:0000256" key="4">
    <source>
        <dbReference type="ARBA" id="ARBA00023002"/>
    </source>
</evidence>
<gene>
    <name evidence="7" type="ORF">M378DRAFT_24045</name>
</gene>
<feature type="chain" id="PRO_5002158461" description="Cytochrome P450" evidence="6">
    <location>
        <begin position="17"/>
        <end position="150"/>
    </location>
</feature>
<keyword evidence="5" id="KW-0408">Iron</keyword>
<proteinExistence type="inferred from homology"/>
<dbReference type="Proteomes" id="UP000054549">
    <property type="component" value="Unassembled WGS sequence"/>
</dbReference>
<keyword evidence="4" id="KW-0560">Oxidoreductase</keyword>
<feature type="signal peptide" evidence="6">
    <location>
        <begin position="1"/>
        <end position="16"/>
    </location>
</feature>
<accession>A0A0C2WUK9</accession>
<keyword evidence="6" id="KW-0732">Signal</keyword>
<keyword evidence="8" id="KW-1185">Reference proteome</keyword>